<protein>
    <submittedName>
        <fullName evidence="3">Protein containing DUF650, archaea</fullName>
    </submittedName>
</protein>
<dbReference type="PANTHER" id="PTHR38136">
    <property type="entry name" value="DNA REPAIR PROTEIN"/>
    <property type="match status" value="1"/>
</dbReference>
<dbReference type="EMBL" id="AUZZ01008701">
    <property type="protein sequence ID" value="EQD36695.1"/>
    <property type="molecule type" value="Genomic_DNA"/>
</dbReference>
<organism evidence="3">
    <name type="scientific">mine drainage metagenome</name>
    <dbReference type="NCBI Taxonomy" id="410659"/>
    <lineage>
        <taxon>unclassified sequences</taxon>
        <taxon>metagenomes</taxon>
        <taxon>ecological metagenomes</taxon>
    </lineage>
</organism>
<evidence type="ECO:0000259" key="1">
    <source>
        <dbReference type="Pfam" id="PF04894"/>
    </source>
</evidence>
<name>T1A4C9_9ZZZZ</name>
<accession>T1A4C9</accession>
<comment type="caution">
    <text evidence="3">The sequence shown here is derived from an EMBL/GenBank/DDBJ whole genome shotgun (WGS) entry which is preliminary data.</text>
</comment>
<evidence type="ECO:0000313" key="3">
    <source>
        <dbReference type="EMBL" id="EQD36695.1"/>
    </source>
</evidence>
<dbReference type="HAMAP" id="MF_02096">
    <property type="entry name" value="Nre"/>
    <property type="match status" value="1"/>
</dbReference>
<dbReference type="InterPro" id="IPR033167">
    <property type="entry name" value="Nre"/>
</dbReference>
<feature type="domain" description="Archaeal Nre C-terminal" evidence="2">
    <location>
        <begin position="314"/>
        <end position="423"/>
    </location>
</feature>
<evidence type="ECO:0000259" key="2">
    <source>
        <dbReference type="Pfam" id="PF04895"/>
    </source>
</evidence>
<sequence length="427" mass="49216">MYLTDLIDRKAIIKELDDDSRKDELRVKRSDIVYRHMRDPALLRYYYSMKMMPILNKLDLSGSSPTDIFIGRYGYPNVTIGPMVPPEFGDTSILAVPERWRAFSIEQIVSARSKLVRGMHKSKVTSVEKGRIEEQVRDLALADRPAEAELMFSKKPFVKMALNDEVQPFGPSADIKALDVYNVKANRQVEKLYLDVDAAASTAIKELYEKDIPVSKIQQSFSAGLFGLGRRRKFVPTRWSITAVDDTLSKGNLKDVKEFDEIDSIHIYYNVSLDNRWMILFIPGRWKYESAEAWYPKTIWNEDGKTISIYSSYEGYTGRKTYAEIGGCYYAARLAVTEKLKLLQKQAMVIILREVHEGYLMPVGVWNVREHVRETLEKEPMVVHGTDEMFLTISKKMDIPVKDWIANCRALKELLYQRDLASYAGRQ</sequence>
<dbReference type="PANTHER" id="PTHR38136:SF2">
    <property type="entry name" value="DNA REPAIR PROTEIN"/>
    <property type="match status" value="1"/>
</dbReference>
<dbReference type="InterPro" id="IPR006978">
    <property type="entry name" value="Nre_N"/>
</dbReference>
<dbReference type="AlphaFoldDB" id="T1A4C9"/>
<dbReference type="GO" id="GO:0006281">
    <property type="term" value="P:DNA repair"/>
    <property type="evidence" value="ECO:0007669"/>
    <property type="project" value="InterPro"/>
</dbReference>
<dbReference type="Pfam" id="PF04894">
    <property type="entry name" value="Nre_N"/>
    <property type="match status" value="1"/>
</dbReference>
<dbReference type="InterPro" id="IPR006979">
    <property type="entry name" value="Nre_C"/>
</dbReference>
<proteinExistence type="inferred from homology"/>
<dbReference type="Pfam" id="PF04895">
    <property type="entry name" value="Nre_C"/>
    <property type="match status" value="1"/>
</dbReference>
<reference evidence="3" key="2">
    <citation type="journal article" date="2014" name="ISME J.">
        <title>Microbial stratification in low pH oxic and suboxic macroscopic growths along an acid mine drainage.</title>
        <authorList>
            <person name="Mendez-Garcia C."/>
            <person name="Mesa V."/>
            <person name="Sprenger R.R."/>
            <person name="Richter M."/>
            <person name="Diez M.S."/>
            <person name="Solano J."/>
            <person name="Bargiela R."/>
            <person name="Golyshina O.V."/>
            <person name="Manteca A."/>
            <person name="Ramos J.L."/>
            <person name="Gallego J.R."/>
            <person name="Llorente I."/>
            <person name="Martins Dos Santos V.A."/>
            <person name="Jensen O.N."/>
            <person name="Pelaez A.I."/>
            <person name="Sanchez J."/>
            <person name="Ferrer M."/>
        </authorList>
    </citation>
    <scope>NUCLEOTIDE SEQUENCE</scope>
</reference>
<feature type="domain" description="Archaeal Nre N-terminal" evidence="1">
    <location>
        <begin position="46"/>
        <end position="301"/>
    </location>
</feature>
<gene>
    <name evidence="3" type="ORF">B2A_12063</name>
</gene>
<reference evidence="3" key="1">
    <citation type="submission" date="2013-08" db="EMBL/GenBank/DDBJ databases">
        <authorList>
            <person name="Mendez C."/>
            <person name="Richter M."/>
            <person name="Ferrer M."/>
            <person name="Sanchez J."/>
        </authorList>
    </citation>
    <scope>NUCLEOTIDE SEQUENCE</scope>
</reference>